<evidence type="ECO:0000313" key="5">
    <source>
        <dbReference type="Proteomes" id="UP001187471"/>
    </source>
</evidence>
<dbReference type="Proteomes" id="UP001187471">
    <property type="component" value="Unassembled WGS sequence"/>
</dbReference>
<gene>
    <name evidence="4" type="ORF">RJ640_019704</name>
</gene>
<evidence type="ECO:0000259" key="3">
    <source>
        <dbReference type="Pfam" id="PF13962"/>
    </source>
</evidence>
<dbReference type="InterPro" id="IPR036770">
    <property type="entry name" value="Ankyrin_rpt-contain_sf"/>
</dbReference>
<accession>A0AA88RK73</accession>
<proteinExistence type="predicted"/>
<dbReference type="AlphaFoldDB" id="A0AA88RK73"/>
<feature type="transmembrane region" description="Helical" evidence="2">
    <location>
        <begin position="213"/>
        <end position="236"/>
    </location>
</feature>
<feature type="domain" description="PGG" evidence="3">
    <location>
        <begin position="165"/>
        <end position="277"/>
    </location>
</feature>
<feature type="transmembrane region" description="Helical" evidence="2">
    <location>
        <begin position="174"/>
        <end position="193"/>
    </location>
</feature>
<evidence type="ECO:0000256" key="2">
    <source>
        <dbReference type="SAM" id="Phobius"/>
    </source>
</evidence>
<dbReference type="GO" id="GO:0016020">
    <property type="term" value="C:membrane"/>
    <property type="evidence" value="ECO:0007669"/>
    <property type="project" value="TreeGrafter"/>
</dbReference>
<dbReference type="EMBL" id="JAVXUO010001014">
    <property type="protein sequence ID" value="KAK2987144.1"/>
    <property type="molecule type" value="Genomic_DNA"/>
</dbReference>
<dbReference type="Pfam" id="PF12796">
    <property type="entry name" value="Ank_2"/>
    <property type="match status" value="1"/>
</dbReference>
<dbReference type="PANTHER" id="PTHR24177:SF103">
    <property type="entry name" value="PGG DOMAIN-CONTAINING PROTEIN"/>
    <property type="match status" value="1"/>
</dbReference>
<dbReference type="InterPro" id="IPR026961">
    <property type="entry name" value="PGG_dom"/>
</dbReference>
<protein>
    <recommendedName>
        <fullName evidence="3">PGG domain-containing protein</fullName>
    </recommendedName>
</protein>
<feature type="region of interest" description="Disordered" evidence="1">
    <location>
        <begin position="1"/>
        <end position="22"/>
    </location>
</feature>
<name>A0AA88RK73_9ASTE</name>
<evidence type="ECO:0000256" key="1">
    <source>
        <dbReference type="SAM" id="MobiDB-lite"/>
    </source>
</evidence>
<dbReference type="Pfam" id="PF13962">
    <property type="entry name" value="PGG"/>
    <property type="match status" value="1"/>
</dbReference>
<comment type="caution">
    <text evidence="4">The sequence shown here is derived from an EMBL/GenBank/DDBJ whole genome shotgun (WGS) entry which is preliminary data.</text>
</comment>
<keyword evidence="2" id="KW-1133">Transmembrane helix</keyword>
<keyword evidence="2" id="KW-0812">Transmembrane</keyword>
<feature type="non-terminal residue" evidence="4">
    <location>
        <position position="323"/>
    </location>
</feature>
<keyword evidence="2" id="KW-0472">Membrane</keyword>
<dbReference type="PANTHER" id="PTHR24177">
    <property type="entry name" value="CASKIN"/>
    <property type="match status" value="1"/>
</dbReference>
<reference evidence="4" key="1">
    <citation type="submission" date="2022-12" db="EMBL/GenBank/DDBJ databases">
        <title>Draft genome assemblies for two species of Escallonia (Escalloniales).</title>
        <authorList>
            <person name="Chanderbali A."/>
            <person name="Dervinis C."/>
            <person name="Anghel I."/>
            <person name="Soltis D."/>
            <person name="Soltis P."/>
            <person name="Zapata F."/>
        </authorList>
    </citation>
    <scope>NUCLEOTIDE SEQUENCE</scope>
    <source>
        <strain evidence="4">UCBG92.1500</strain>
        <tissue evidence="4">Leaf</tissue>
    </source>
</reference>
<sequence>NKILEPSHQLAKDQKRRPGMGTHETPILIAAKNGITEIVQKILEDFPAAVHDVNSDKKNIVLLAAENKQPRVFKLLLKRIFNRDIVFRSVDKDGNSALHLAAMLGKHRPWQIPGPAFQMQWELKWYEFVKDSMPPHINPHNNNCGMMPDDVFTDTHKDLVKDGREWLTKIAESCLVVVAVVTTVAFTTYATVPGGIKQESGAPTLGNRLAFDIFAFSSLLALCFSVTSLVMCLAILMSRYQLADFRKDLPRKLFAGLTLLFASIAAMLISFCAGHFFIIKDKLKYAAFPIYAITCLVVPFFAIGQLPLYLDLIWANFKIPQRA</sequence>
<evidence type="ECO:0000313" key="4">
    <source>
        <dbReference type="EMBL" id="KAK2987144.1"/>
    </source>
</evidence>
<dbReference type="SUPFAM" id="SSF48403">
    <property type="entry name" value="Ankyrin repeat"/>
    <property type="match status" value="1"/>
</dbReference>
<dbReference type="Gene3D" id="1.25.40.20">
    <property type="entry name" value="Ankyrin repeat-containing domain"/>
    <property type="match status" value="1"/>
</dbReference>
<organism evidence="4 5">
    <name type="scientific">Escallonia rubra</name>
    <dbReference type="NCBI Taxonomy" id="112253"/>
    <lineage>
        <taxon>Eukaryota</taxon>
        <taxon>Viridiplantae</taxon>
        <taxon>Streptophyta</taxon>
        <taxon>Embryophyta</taxon>
        <taxon>Tracheophyta</taxon>
        <taxon>Spermatophyta</taxon>
        <taxon>Magnoliopsida</taxon>
        <taxon>eudicotyledons</taxon>
        <taxon>Gunneridae</taxon>
        <taxon>Pentapetalae</taxon>
        <taxon>asterids</taxon>
        <taxon>campanulids</taxon>
        <taxon>Escalloniales</taxon>
        <taxon>Escalloniaceae</taxon>
        <taxon>Escallonia</taxon>
    </lineage>
</organism>
<dbReference type="InterPro" id="IPR002110">
    <property type="entry name" value="Ankyrin_rpt"/>
</dbReference>
<feature type="transmembrane region" description="Helical" evidence="2">
    <location>
        <begin position="290"/>
        <end position="314"/>
    </location>
</feature>
<feature type="transmembrane region" description="Helical" evidence="2">
    <location>
        <begin position="257"/>
        <end position="278"/>
    </location>
</feature>
<keyword evidence="5" id="KW-1185">Reference proteome</keyword>